<organism evidence="2 3">
    <name type="scientific">Oedothorax gibbosus</name>
    <dbReference type="NCBI Taxonomy" id="931172"/>
    <lineage>
        <taxon>Eukaryota</taxon>
        <taxon>Metazoa</taxon>
        <taxon>Ecdysozoa</taxon>
        <taxon>Arthropoda</taxon>
        <taxon>Chelicerata</taxon>
        <taxon>Arachnida</taxon>
        <taxon>Araneae</taxon>
        <taxon>Araneomorphae</taxon>
        <taxon>Entelegynae</taxon>
        <taxon>Araneoidea</taxon>
        <taxon>Linyphiidae</taxon>
        <taxon>Erigoninae</taxon>
        <taxon>Oedothorax</taxon>
    </lineage>
</organism>
<comment type="caution">
    <text evidence="2">The sequence shown here is derived from an EMBL/GenBank/DDBJ whole genome shotgun (WGS) entry which is preliminary data.</text>
</comment>
<dbReference type="Proteomes" id="UP000827092">
    <property type="component" value="Unassembled WGS sequence"/>
</dbReference>
<keyword evidence="3" id="KW-1185">Reference proteome</keyword>
<accession>A0AAV6V6W8</accession>
<evidence type="ECO:0000256" key="1">
    <source>
        <dbReference type="SAM" id="MobiDB-lite"/>
    </source>
</evidence>
<dbReference type="EMBL" id="JAFNEN010000154">
    <property type="protein sequence ID" value="KAG8191679.1"/>
    <property type="molecule type" value="Genomic_DNA"/>
</dbReference>
<proteinExistence type="predicted"/>
<name>A0AAV6V6W8_9ARAC</name>
<protein>
    <submittedName>
        <fullName evidence="2">Uncharacterized protein</fullName>
    </submittedName>
</protein>
<evidence type="ECO:0000313" key="3">
    <source>
        <dbReference type="Proteomes" id="UP000827092"/>
    </source>
</evidence>
<feature type="compositionally biased region" description="Basic and acidic residues" evidence="1">
    <location>
        <begin position="60"/>
        <end position="75"/>
    </location>
</feature>
<reference evidence="2 3" key="1">
    <citation type="journal article" date="2022" name="Nat. Ecol. Evol.">
        <title>A masculinizing supergene underlies an exaggerated male reproductive morph in a spider.</title>
        <authorList>
            <person name="Hendrickx F."/>
            <person name="De Corte Z."/>
            <person name="Sonet G."/>
            <person name="Van Belleghem S.M."/>
            <person name="Kostlbacher S."/>
            <person name="Vangestel C."/>
        </authorList>
    </citation>
    <scope>NUCLEOTIDE SEQUENCE [LARGE SCALE GENOMIC DNA]</scope>
    <source>
        <strain evidence="2">W744_W776</strain>
    </source>
</reference>
<sequence>MSEFKDSVEKEDKKLVGEAETGFEKVKDRMAEVHEQNKNDVADGLFQKPQAAKEAISESVDQKAKGPTDAVEDMK</sequence>
<gene>
    <name evidence="2" type="ORF">JTE90_016466</name>
</gene>
<dbReference type="AlphaFoldDB" id="A0AAV6V6W8"/>
<feature type="region of interest" description="Disordered" evidence="1">
    <location>
        <begin position="50"/>
        <end position="75"/>
    </location>
</feature>
<evidence type="ECO:0000313" key="2">
    <source>
        <dbReference type="EMBL" id="KAG8191679.1"/>
    </source>
</evidence>